<gene>
    <name evidence="1" type="ORF">BTO22_16915</name>
</gene>
<protein>
    <recommendedName>
        <fullName evidence="3">Mutarotase</fullName>
    </recommendedName>
</protein>
<dbReference type="InterPro" id="IPR009097">
    <property type="entry name" value="Cyclic_Pdiesterase"/>
</dbReference>
<dbReference type="AlphaFoldDB" id="A0A2S7X4G6"/>
<dbReference type="RefSeq" id="WP_105056495.1">
    <property type="nucleotide sequence ID" value="NZ_CAWNRT010000002.1"/>
</dbReference>
<dbReference type="Gene3D" id="3.90.1140.10">
    <property type="entry name" value="Cyclic phosphodiesterase"/>
    <property type="match status" value="1"/>
</dbReference>
<evidence type="ECO:0008006" key="3">
    <source>
        <dbReference type="Google" id="ProtNLM"/>
    </source>
</evidence>
<evidence type="ECO:0000313" key="1">
    <source>
        <dbReference type="EMBL" id="PQJ85144.1"/>
    </source>
</evidence>
<dbReference type="SUPFAM" id="SSF55144">
    <property type="entry name" value="LigT-like"/>
    <property type="match status" value="1"/>
</dbReference>
<sequence length="232" mass="27075">MLKTIYDKMWDSSYPKIESGQYDIDTLISDPSDTRRGVTVLTYLQNNDNEVSRKITDFLCELQKVEPEQYYYPEEELHLTILSIISCISGFQLDDIDDFSYVKIFKQCMQGSEPIDIKFEGVTTSTSCVLIQGFPIGEGLNELRNKFRNRYKESSLHTTIDSRYRLSTAHVTAVRFTSQLINQKKVTDVLNRYRYFDFGTISFTEFELVFNNWYQNLSETKQLASSSIKQRV</sequence>
<evidence type="ECO:0000313" key="2">
    <source>
        <dbReference type="Proteomes" id="UP000239263"/>
    </source>
</evidence>
<organism evidence="1 2">
    <name type="scientific">Aliivibrio sifiae</name>
    <dbReference type="NCBI Taxonomy" id="566293"/>
    <lineage>
        <taxon>Bacteria</taxon>
        <taxon>Pseudomonadati</taxon>
        <taxon>Pseudomonadota</taxon>
        <taxon>Gammaproteobacteria</taxon>
        <taxon>Vibrionales</taxon>
        <taxon>Vibrionaceae</taxon>
        <taxon>Aliivibrio</taxon>
    </lineage>
</organism>
<proteinExistence type="predicted"/>
<comment type="caution">
    <text evidence="1">The sequence shown here is derived from an EMBL/GenBank/DDBJ whole genome shotgun (WGS) entry which is preliminary data.</text>
</comment>
<accession>A0A2S7X4G6</accession>
<reference evidence="1 2" key="1">
    <citation type="submission" date="2016-12" db="EMBL/GenBank/DDBJ databases">
        <title>Diversity of luminous bacteria.</title>
        <authorList>
            <person name="Yoshizawa S."/>
            <person name="Kogure K."/>
        </authorList>
    </citation>
    <scope>NUCLEOTIDE SEQUENCE [LARGE SCALE GENOMIC DNA]</scope>
    <source>
        <strain evidence="1 2">ATCC 33715</strain>
    </source>
</reference>
<name>A0A2S7X4G6_9GAMM</name>
<dbReference type="EMBL" id="MSCO01000002">
    <property type="protein sequence ID" value="PQJ85144.1"/>
    <property type="molecule type" value="Genomic_DNA"/>
</dbReference>
<dbReference type="OrthoDB" id="2326088at2"/>
<dbReference type="Proteomes" id="UP000239263">
    <property type="component" value="Unassembled WGS sequence"/>
</dbReference>